<keyword evidence="1" id="KW-0732">Signal</keyword>
<name>A0A328YP77_9FLAO</name>
<dbReference type="Proteomes" id="UP000248840">
    <property type="component" value="Unassembled WGS sequence"/>
</dbReference>
<comment type="caution">
    <text evidence="2">The sequence shown here is derived from an EMBL/GenBank/DDBJ whole genome shotgun (WGS) entry which is preliminary data.</text>
</comment>
<reference evidence="2 3" key="1">
    <citation type="submission" date="2018-06" db="EMBL/GenBank/DDBJ databases">
        <title>Genomic Encyclopedia of Archaeal and Bacterial Type Strains, Phase II (KMG-II): from individual species to whole genera.</title>
        <authorList>
            <person name="Goeker M."/>
        </authorList>
    </citation>
    <scope>NUCLEOTIDE SEQUENCE [LARGE SCALE GENOMIC DNA]</scope>
    <source>
        <strain evidence="2 3">DSM 25663</strain>
    </source>
</reference>
<proteinExistence type="predicted"/>
<keyword evidence="3" id="KW-1185">Reference proteome</keyword>
<dbReference type="OrthoDB" id="1435518at2"/>
<evidence type="ECO:0000313" key="2">
    <source>
        <dbReference type="EMBL" id="RAR75390.1"/>
    </source>
</evidence>
<protein>
    <recommendedName>
        <fullName evidence="4">Lipoprotein</fullName>
    </recommendedName>
</protein>
<organism evidence="2 3">
    <name type="scientific">Flavobacterium aciduliphilum</name>
    <dbReference type="NCBI Taxonomy" id="1101402"/>
    <lineage>
        <taxon>Bacteria</taxon>
        <taxon>Pseudomonadati</taxon>
        <taxon>Bacteroidota</taxon>
        <taxon>Flavobacteriia</taxon>
        <taxon>Flavobacteriales</taxon>
        <taxon>Flavobacteriaceae</taxon>
        <taxon>Flavobacterium</taxon>
    </lineage>
</organism>
<accession>A0A328YP77</accession>
<feature type="chain" id="PRO_5016328113" description="Lipoprotein" evidence="1">
    <location>
        <begin position="21"/>
        <end position="278"/>
    </location>
</feature>
<dbReference type="EMBL" id="QLSZ01000001">
    <property type="protein sequence ID" value="RAR75390.1"/>
    <property type="molecule type" value="Genomic_DNA"/>
</dbReference>
<gene>
    <name evidence="2" type="ORF">CLV55_10185</name>
</gene>
<dbReference type="PROSITE" id="PS51257">
    <property type="entry name" value="PROKAR_LIPOPROTEIN"/>
    <property type="match status" value="1"/>
</dbReference>
<evidence type="ECO:0000313" key="3">
    <source>
        <dbReference type="Proteomes" id="UP000248840"/>
    </source>
</evidence>
<dbReference type="RefSeq" id="WP_112111769.1">
    <property type="nucleotide sequence ID" value="NZ_QLSZ01000001.1"/>
</dbReference>
<feature type="signal peptide" evidence="1">
    <location>
        <begin position="1"/>
        <end position="20"/>
    </location>
</feature>
<evidence type="ECO:0000256" key="1">
    <source>
        <dbReference type="SAM" id="SignalP"/>
    </source>
</evidence>
<evidence type="ECO:0008006" key="4">
    <source>
        <dbReference type="Google" id="ProtNLM"/>
    </source>
</evidence>
<sequence length="278" mass="30197">MKPNFIIAAFFFVFFFTSCSSDHDDSYTPTNNGDSVPTTYFSLTNSNYWKYLVSSQGNNSNDILTVGSSVVDNSITYNLMSGTADPSGTATGFYCTTLNNNKLRIDGSSLKMTGTINYSFPGLTDPISFQLNDFTIFKQNATSGDVLGTIPGSVTQTINNMPVTFEYSLRSEAGENLASLNSNGVTYADVKKSKIILNLKITTTQTITGVPTPITVVIMDAQDVITSTLHYSNGIGMVYCNTLFNYSLNPSVATLLPSNIPLSQNATQDEYLTAYHIN</sequence>
<dbReference type="AlphaFoldDB" id="A0A328YP77"/>